<proteinExistence type="predicted"/>
<feature type="non-terminal residue" evidence="2">
    <location>
        <position position="133"/>
    </location>
</feature>
<protein>
    <submittedName>
        <fullName evidence="2">Uncharacterized protein</fullName>
    </submittedName>
</protein>
<evidence type="ECO:0000256" key="1">
    <source>
        <dbReference type="SAM" id="MobiDB-lite"/>
    </source>
</evidence>
<name>A0ABN9YKV7_9DINO</name>
<sequence>MSAMADRTNISFAAVSAELASGPPGRERERSRTPGRREDENNGTNTPDPVNEQLKLMRRQLEIQNQGLQMAMNTMTQFMQMMVGQAGSSARQPLQSPPQAADAAGSTAPAGGQHPPGVTLAAVVKKLLEGICK</sequence>
<keyword evidence="3" id="KW-1185">Reference proteome</keyword>
<reference evidence="2" key="1">
    <citation type="submission" date="2023-10" db="EMBL/GenBank/DDBJ databases">
        <authorList>
            <person name="Chen Y."/>
            <person name="Shah S."/>
            <person name="Dougan E. K."/>
            <person name="Thang M."/>
            <person name="Chan C."/>
        </authorList>
    </citation>
    <scope>NUCLEOTIDE SEQUENCE [LARGE SCALE GENOMIC DNA]</scope>
</reference>
<accession>A0ABN9YKV7</accession>
<dbReference type="Proteomes" id="UP001189429">
    <property type="component" value="Unassembled WGS sequence"/>
</dbReference>
<evidence type="ECO:0000313" key="2">
    <source>
        <dbReference type="EMBL" id="CAK0911640.1"/>
    </source>
</evidence>
<feature type="compositionally biased region" description="Low complexity" evidence="1">
    <location>
        <begin position="97"/>
        <end position="112"/>
    </location>
</feature>
<organism evidence="2 3">
    <name type="scientific">Prorocentrum cordatum</name>
    <dbReference type="NCBI Taxonomy" id="2364126"/>
    <lineage>
        <taxon>Eukaryota</taxon>
        <taxon>Sar</taxon>
        <taxon>Alveolata</taxon>
        <taxon>Dinophyceae</taxon>
        <taxon>Prorocentrales</taxon>
        <taxon>Prorocentraceae</taxon>
        <taxon>Prorocentrum</taxon>
    </lineage>
</organism>
<feature type="region of interest" description="Disordered" evidence="1">
    <location>
        <begin position="1"/>
        <end position="52"/>
    </location>
</feature>
<comment type="caution">
    <text evidence="2">The sequence shown here is derived from an EMBL/GenBank/DDBJ whole genome shotgun (WGS) entry which is preliminary data.</text>
</comment>
<dbReference type="EMBL" id="CAUYUJ010022619">
    <property type="protein sequence ID" value="CAK0911640.1"/>
    <property type="molecule type" value="Genomic_DNA"/>
</dbReference>
<evidence type="ECO:0000313" key="3">
    <source>
        <dbReference type="Proteomes" id="UP001189429"/>
    </source>
</evidence>
<feature type="region of interest" description="Disordered" evidence="1">
    <location>
        <begin position="84"/>
        <end position="116"/>
    </location>
</feature>
<feature type="compositionally biased region" description="Basic and acidic residues" evidence="1">
    <location>
        <begin position="25"/>
        <end position="40"/>
    </location>
</feature>
<gene>
    <name evidence="2" type="ORF">PCOR1329_LOCUS85474</name>
</gene>